<dbReference type="PANTHER" id="PTHR43687:SF1">
    <property type="entry name" value="FERREDOXIN III"/>
    <property type="match status" value="1"/>
</dbReference>
<keyword evidence="3" id="KW-0408">Iron</keyword>
<accession>A0A7J2S2J7</accession>
<organism evidence="6">
    <name type="scientific">Candidatus Syntropharchaeum butanivorans</name>
    <dbReference type="NCBI Taxonomy" id="1839936"/>
    <lineage>
        <taxon>Archaea</taxon>
        <taxon>Methanobacteriati</taxon>
        <taxon>Methanobacteriota</taxon>
        <taxon>Stenosarchaea group</taxon>
        <taxon>Methanomicrobia</taxon>
        <taxon>Methanosarcinales</taxon>
        <taxon>ANME-2 cluster</taxon>
        <taxon>Candidatus Syntropharchaeum</taxon>
    </lineage>
</organism>
<dbReference type="InterPro" id="IPR050572">
    <property type="entry name" value="Fe-S_Ferredoxin"/>
</dbReference>
<dbReference type="PROSITE" id="PS51379">
    <property type="entry name" value="4FE4S_FER_2"/>
    <property type="match status" value="2"/>
</dbReference>
<dbReference type="Proteomes" id="UP000885936">
    <property type="component" value="Unassembled WGS sequence"/>
</dbReference>
<evidence type="ECO:0000259" key="5">
    <source>
        <dbReference type="PROSITE" id="PS51379"/>
    </source>
</evidence>
<dbReference type="PROSITE" id="PS00198">
    <property type="entry name" value="4FE4S_FER_1"/>
    <property type="match status" value="2"/>
</dbReference>
<reference evidence="6" key="1">
    <citation type="journal article" date="2020" name="mSystems">
        <title>Genome- and Community-Level Interaction Insights into Carbon Utilization and Element Cycling Functions of Hydrothermarchaeota in Hydrothermal Sediment.</title>
        <authorList>
            <person name="Zhou Z."/>
            <person name="Liu Y."/>
            <person name="Xu W."/>
            <person name="Pan J."/>
            <person name="Luo Z.H."/>
            <person name="Li M."/>
        </authorList>
    </citation>
    <scope>NUCLEOTIDE SEQUENCE [LARGE SCALE GENOMIC DNA]</scope>
    <source>
        <strain evidence="6">HyVt-386</strain>
    </source>
</reference>
<evidence type="ECO:0000256" key="3">
    <source>
        <dbReference type="ARBA" id="ARBA00023004"/>
    </source>
</evidence>
<dbReference type="InterPro" id="IPR017900">
    <property type="entry name" value="4Fe4S_Fe_S_CS"/>
</dbReference>
<dbReference type="GO" id="GO:0046872">
    <property type="term" value="F:metal ion binding"/>
    <property type="evidence" value="ECO:0007669"/>
    <property type="project" value="UniProtKB-KW"/>
</dbReference>
<dbReference type="Gene3D" id="3.30.70.20">
    <property type="match status" value="1"/>
</dbReference>
<feature type="domain" description="4Fe-4S ferredoxin-type" evidence="5">
    <location>
        <begin position="219"/>
        <end position="248"/>
    </location>
</feature>
<evidence type="ECO:0000256" key="1">
    <source>
        <dbReference type="ARBA" id="ARBA00022485"/>
    </source>
</evidence>
<name>A0A7J2S2J7_9EURY</name>
<sequence>RVCCIEAVSNALAIKEKNPDTEVFILHKDIRTYGIYEKLYRDARSKGVIFLRFDEDKPPKYENGIVTVFDTLLGDEIQIRPDLLVLSTGLDVADRMQKINELLGTDLPTDKFYAEVKGESHLRLNPVDFEIDGTFIAGAIKLPKMVDEVIAEGIAAGGRVCSLLQQEAIPREGAVALVDEEICSGCGICVQICPFGAIELVQSLVEERVTYGWPITEIKEVAHVTKLCRGCGTCASLCPSSAIRHQFFEDVGILSQLELI</sequence>
<dbReference type="GO" id="GO:0051539">
    <property type="term" value="F:4 iron, 4 sulfur cluster binding"/>
    <property type="evidence" value="ECO:0007669"/>
    <property type="project" value="UniProtKB-KW"/>
</dbReference>
<evidence type="ECO:0000313" key="6">
    <source>
        <dbReference type="EMBL" id="HEC57686.1"/>
    </source>
</evidence>
<gene>
    <name evidence="6" type="ORF">ENI32_07425</name>
</gene>
<keyword evidence="1" id="KW-0004">4Fe-4S</keyword>
<feature type="non-terminal residue" evidence="6">
    <location>
        <position position="1"/>
    </location>
</feature>
<dbReference type="SUPFAM" id="SSF54862">
    <property type="entry name" value="4Fe-4S ferredoxins"/>
    <property type="match status" value="1"/>
</dbReference>
<proteinExistence type="predicted"/>
<keyword evidence="4" id="KW-0411">Iron-sulfur</keyword>
<evidence type="ECO:0000256" key="4">
    <source>
        <dbReference type="ARBA" id="ARBA00023014"/>
    </source>
</evidence>
<dbReference type="EMBL" id="DRIE01000122">
    <property type="protein sequence ID" value="HEC57686.1"/>
    <property type="molecule type" value="Genomic_DNA"/>
</dbReference>
<dbReference type="AlphaFoldDB" id="A0A7J2S2J7"/>
<dbReference type="PANTHER" id="PTHR43687">
    <property type="entry name" value="ADENYLYLSULFATE REDUCTASE, BETA SUBUNIT"/>
    <property type="match status" value="1"/>
</dbReference>
<dbReference type="GO" id="GO:0016491">
    <property type="term" value="F:oxidoreductase activity"/>
    <property type="evidence" value="ECO:0007669"/>
    <property type="project" value="UniProtKB-ARBA"/>
</dbReference>
<evidence type="ECO:0000256" key="2">
    <source>
        <dbReference type="ARBA" id="ARBA00022723"/>
    </source>
</evidence>
<protein>
    <submittedName>
        <fullName evidence="6">CoB--CoM heterodisulfide reductase iron-sulfur subunit A family protein</fullName>
    </submittedName>
</protein>
<dbReference type="Pfam" id="PF12838">
    <property type="entry name" value="Fer4_7"/>
    <property type="match status" value="1"/>
</dbReference>
<feature type="domain" description="4Fe-4S ferredoxin-type" evidence="5">
    <location>
        <begin position="174"/>
        <end position="203"/>
    </location>
</feature>
<keyword evidence="2" id="KW-0479">Metal-binding</keyword>
<dbReference type="InterPro" id="IPR017896">
    <property type="entry name" value="4Fe4S_Fe-S-bd"/>
</dbReference>
<comment type="caution">
    <text evidence="6">The sequence shown here is derived from an EMBL/GenBank/DDBJ whole genome shotgun (WGS) entry which is preliminary data.</text>
</comment>